<dbReference type="NCBIfam" id="NF002937">
    <property type="entry name" value="PRK03584.1"/>
    <property type="match status" value="1"/>
</dbReference>
<dbReference type="InterPro" id="IPR020845">
    <property type="entry name" value="AMP-binding_CS"/>
</dbReference>
<dbReference type="Gene3D" id="3.30.300.30">
    <property type="match status" value="1"/>
</dbReference>
<feature type="domain" description="AMP-dependent synthetase/ligase" evidence="5">
    <location>
        <begin position="110"/>
        <end position="478"/>
    </location>
</feature>
<gene>
    <name evidence="7" type="primary">acsA_2</name>
    <name evidence="7" type="ORF">MM817_01775</name>
</gene>
<dbReference type="PANTHER" id="PTHR42921:SF1">
    <property type="entry name" value="ACETOACETYL-COA SYNTHETASE"/>
    <property type="match status" value="1"/>
</dbReference>
<protein>
    <submittedName>
        <fullName evidence="7">Acetyl-coenzyme A synthetase</fullName>
        <ecNumber evidence="7">6.2.1.1</ecNumber>
    </submittedName>
</protein>
<dbReference type="GO" id="GO:0005524">
    <property type="term" value="F:ATP binding"/>
    <property type="evidence" value="ECO:0007669"/>
    <property type="project" value="UniProtKB-KW"/>
</dbReference>
<dbReference type="InterPro" id="IPR005914">
    <property type="entry name" value="Acac_CoA_synth"/>
</dbReference>
<keyword evidence="4" id="KW-0067">ATP-binding</keyword>
<dbReference type="InterPro" id="IPR032387">
    <property type="entry name" value="ACAS_N"/>
</dbReference>
<keyword evidence="8" id="KW-1185">Reference proteome</keyword>
<proteinExistence type="inferred from homology"/>
<dbReference type="EC" id="6.2.1.1" evidence="7"/>
<dbReference type="InterPro" id="IPR045851">
    <property type="entry name" value="AMP-bd_C_sf"/>
</dbReference>
<dbReference type="SUPFAM" id="SSF56801">
    <property type="entry name" value="Acetyl-CoA synthetase-like"/>
    <property type="match status" value="1"/>
</dbReference>
<dbReference type="InterPro" id="IPR000873">
    <property type="entry name" value="AMP-dep_synth/lig_dom"/>
</dbReference>
<dbReference type="RefSeq" id="WP_241713888.1">
    <property type="nucleotide sequence ID" value="NZ_JALBUF010000005.1"/>
</dbReference>
<evidence type="ECO:0000256" key="4">
    <source>
        <dbReference type="ARBA" id="ARBA00022840"/>
    </source>
</evidence>
<accession>A0A9X2AEM4</accession>
<dbReference type="NCBIfam" id="TIGR01217">
    <property type="entry name" value="ac_ac_CoA_syn"/>
    <property type="match status" value="1"/>
</dbReference>
<evidence type="ECO:0000256" key="1">
    <source>
        <dbReference type="ARBA" id="ARBA00006432"/>
    </source>
</evidence>
<comment type="similarity">
    <text evidence="1">Belongs to the ATP-dependent AMP-binding enzyme family.</text>
</comment>
<feature type="domain" description="Acetyl-coenzyme A synthetase N-terminal" evidence="6">
    <location>
        <begin position="41"/>
        <end position="96"/>
    </location>
</feature>
<dbReference type="Gene3D" id="3.40.50.12780">
    <property type="entry name" value="N-terminal domain of ligase-like"/>
    <property type="match status" value="1"/>
</dbReference>
<keyword evidence="3" id="KW-0547">Nucleotide-binding</keyword>
<reference evidence="7" key="1">
    <citation type="submission" date="2022-03" db="EMBL/GenBank/DDBJ databases">
        <title>Draft Genome Sequence of Firmicute Strain S0AB, a Heterotrophic Iron/Sulfur-Oxidizing Extreme Acidophile.</title>
        <authorList>
            <person name="Vergara E."/>
            <person name="Pakostova E."/>
            <person name="Johnson D.B."/>
            <person name="Holmes D.S."/>
        </authorList>
    </citation>
    <scope>NUCLEOTIDE SEQUENCE</scope>
    <source>
        <strain evidence="7">S0AB</strain>
    </source>
</reference>
<dbReference type="PANTHER" id="PTHR42921">
    <property type="entry name" value="ACETOACETYL-COA SYNTHETASE"/>
    <property type="match status" value="1"/>
</dbReference>
<comment type="caution">
    <text evidence="7">The sequence shown here is derived from an EMBL/GenBank/DDBJ whole genome shotgun (WGS) entry which is preliminary data.</text>
</comment>
<evidence type="ECO:0000313" key="8">
    <source>
        <dbReference type="Proteomes" id="UP001139263"/>
    </source>
</evidence>
<evidence type="ECO:0000256" key="2">
    <source>
        <dbReference type="ARBA" id="ARBA00022598"/>
    </source>
</evidence>
<dbReference type="AlphaFoldDB" id="A0A9X2AEM4"/>
<evidence type="ECO:0000313" key="7">
    <source>
        <dbReference type="EMBL" id="MCI0183492.1"/>
    </source>
</evidence>
<dbReference type="Pfam" id="PF00501">
    <property type="entry name" value="AMP-binding"/>
    <property type="match status" value="1"/>
</dbReference>
<evidence type="ECO:0000256" key="3">
    <source>
        <dbReference type="ARBA" id="ARBA00022741"/>
    </source>
</evidence>
<name>A0A9X2AEM4_9BACL</name>
<dbReference type="GO" id="GO:0003987">
    <property type="term" value="F:acetate-CoA ligase activity"/>
    <property type="evidence" value="ECO:0007669"/>
    <property type="project" value="UniProtKB-EC"/>
</dbReference>
<dbReference type="GO" id="GO:0006629">
    <property type="term" value="P:lipid metabolic process"/>
    <property type="evidence" value="ECO:0007669"/>
    <property type="project" value="InterPro"/>
</dbReference>
<evidence type="ECO:0000259" key="5">
    <source>
        <dbReference type="Pfam" id="PF00501"/>
    </source>
</evidence>
<dbReference type="Proteomes" id="UP001139263">
    <property type="component" value="Unassembled WGS sequence"/>
</dbReference>
<dbReference type="EMBL" id="JALBUF010000005">
    <property type="protein sequence ID" value="MCI0183492.1"/>
    <property type="molecule type" value="Genomic_DNA"/>
</dbReference>
<sequence>MDVITPGTLLWQPTSETIENATITGYQQWLLDNKGISFADYNELWNWSIHHLEEFWESVITYFDIHLDGTYEHVLSSRELINARWFEGTSVNYAEHVFSMSRTTDPAIIAKSEVRPDIQTISWSELEHHVAAISSSLRQLGVVAGDRVAAYLPNIPETIIAFLACASIGAIWSSCSPDFGAPSVIARFQQIEPKVLFAIDGYSYNGKIFDRRPLLVELQEAIPSLYATIIVPYAFPDAQLFGETDRIQTLRYTDLLKQDAQLTFATLPFAHPLWILYSSGTTGLPKAIVHSTGGVLLNHVTQGGLQSNIHPGDRSFWFTTTGWVMWNSVVSNLTLGATAVLYDGNPFYPSVDVLWAFAEQSGMTSMGVSPAYLGYIMKSGLSPRKVYDLSSLQSLSCTGAPLTPEAYAWVYQHVREDIWLAPISGGTDVAAFFVGGCVILPVRAGEMQCRALGIKIEAYNESGQPVINEVGELVVTAPMPSMPLYLWNDDAQHTRYRDSYFSEYPGVWRHGDWIRITEHGSAIIYGRSDSTINRQGVRMGSSEIYRAVEALPEIMDSLVIDLEYLGHPSYMPLFIVLQPGLTLDEQLIKKIQQVIRTEVSPRHIPDAIFAINQVPRTLNGKKLEVPIRKILMGFPIEQSVDSHAMSNPDSLTYFIQFATTLAKRFEIPHSS</sequence>
<dbReference type="InterPro" id="IPR042099">
    <property type="entry name" value="ANL_N_sf"/>
</dbReference>
<organism evidence="7 8">
    <name type="scientific">Sulfoacidibacillus ferrooxidans</name>
    <dbReference type="NCBI Taxonomy" id="2005001"/>
    <lineage>
        <taxon>Bacteria</taxon>
        <taxon>Bacillati</taxon>
        <taxon>Bacillota</taxon>
        <taxon>Bacilli</taxon>
        <taxon>Bacillales</taxon>
        <taxon>Alicyclobacillaceae</taxon>
        <taxon>Sulfoacidibacillus</taxon>
    </lineage>
</organism>
<dbReference type="PROSITE" id="PS00455">
    <property type="entry name" value="AMP_BINDING"/>
    <property type="match status" value="1"/>
</dbReference>
<dbReference type="Pfam" id="PF16177">
    <property type="entry name" value="ACAS_N"/>
    <property type="match status" value="1"/>
</dbReference>
<keyword evidence="2 7" id="KW-0436">Ligase</keyword>
<evidence type="ECO:0000259" key="6">
    <source>
        <dbReference type="Pfam" id="PF16177"/>
    </source>
</evidence>
<dbReference type="GO" id="GO:0030729">
    <property type="term" value="F:acetoacetate-CoA ligase activity"/>
    <property type="evidence" value="ECO:0007669"/>
    <property type="project" value="InterPro"/>
</dbReference>